<sequence length="555" mass="60890">MNFDDILIRLGEFGRYQKILYFLAVCLPGVSCGVFMVISVFLLGVPEHRCAIPYLENDTFSIQSIGHQNLVDQYIPNTDPDDSTLKYDRCQYYVYDTSVANGNASRRLVKCSKWVYSEEIYKSTFAKEVNLVCDDRYKTSLGKSMFFVGVLIGALGLGILSDSIGRKKTLCLSVIAMMASSIGLAWAPNYPVFVLIRVCVGASTSGVFMTGFVIGMELVGPSKRLFAGVINEVFFAIGLVLLAGVAYAFRDWFWIELSLSLPTIVFLSFWCILPESPRWLLSKGRRQEAEAILRKAARVNKVTLPDDLFGDEKEEEPEKAALWSLFTSRVLLVRTLIIFFNWMVVSMTYYGLSLNTGNLGGDFYVNFLISGVVEFPAYTLCLVLLDRWGRKKCHCSSMLLGGIACLCTIFTISFGGKDLQWLTTTLAMIGKLGSAAAFAVIYVFSAELYPTVVRNAGMGASSCCARIGGILAPYVADSGVLIGGQFGQAVPLVIFGGASVLAGLLSLKLPETLDESLPESIDDGIAFGTPEYRKRSRMSLTVEAPNGVNYGLTKL</sequence>
<feature type="transmembrane region" description="Helical" evidence="5">
    <location>
        <begin position="169"/>
        <end position="187"/>
    </location>
</feature>
<dbReference type="Pfam" id="PF00083">
    <property type="entry name" value="Sugar_tr"/>
    <property type="match status" value="1"/>
</dbReference>
<dbReference type="CDD" id="cd17317">
    <property type="entry name" value="MFS_SLC22"/>
    <property type="match status" value="1"/>
</dbReference>
<feature type="domain" description="Major facilitator superfamily (MFS) profile" evidence="6">
    <location>
        <begin position="91"/>
        <end position="514"/>
    </location>
</feature>
<dbReference type="InterPro" id="IPR005828">
    <property type="entry name" value="MFS_sugar_transport-like"/>
</dbReference>
<evidence type="ECO:0000313" key="7">
    <source>
        <dbReference type="Proteomes" id="UP000694844"/>
    </source>
</evidence>
<evidence type="ECO:0000259" key="6">
    <source>
        <dbReference type="PROSITE" id="PS50850"/>
    </source>
</evidence>
<reference evidence="8" key="1">
    <citation type="submission" date="2025-08" db="UniProtKB">
        <authorList>
            <consortium name="RefSeq"/>
        </authorList>
    </citation>
    <scope>IDENTIFICATION</scope>
    <source>
        <tissue evidence="8">Whole sample</tissue>
    </source>
</reference>
<dbReference type="Proteomes" id="UP000694844">
    <property type="component" value="Chromosome 6"/>
</dbReference>
<evidence type="ECO:0000256" key="1">
    <source>
        <dbReference type="ARBA" id="ARBA00004141"/>
    </source>
</evidence>
<protein>
    <submittedName>
        <fullName evidence="8">Organic cation transporter protein-like</fullName>
    </submittedName>
</protein>
<feature type="transmembrane region" description="Helical" evidence="5">
    <location>
        <begin position="193"/>
        <end position="213"/>
    </location>
</feature>
<feature type="transmembrane region" description="Helical" evidence="5">
    <location>
        <begin position="225"/>
        <end position="247"/>
    </location>
</feature>
<dbReference type="SUPFAM" id="SSF103473">
    <property type="entry name" value="MFS general substrate transporter"/>
    <property type="match status" value="1"/>
</dbReference>
<feature type="transmembrane region" description="Helical" evidence="5">
    <location>
        <begin position="397"/>
        <end position="415"/>
    </location>
</feature>
<organism evidence="7 8">
    <name type="scientific">Crassostrea virginica</name>
    <name type="common">Eastern oyster</name>
    <dbReference type="NCBI Taxonomy" id="6565"/>
    <lineage>
        <taxon>Eukaryota</taxon>
        <taxon>Metazoa</taxon>
        <taxon>Spiralia</taxon>
        <taxon>Lophotrochozoa</taxon>
        <taxon>Mollusca</taxon>
        <taxon>Bivalvia</taxon>
        <taxon>Autobranchia</taxon>
        <taxon>Pteriomorphia</taxon>
        <taxon>Ostreida</taxon>
        <taxon>Ostreoidea</taxon>
        <taxon>Ostreidae</taxon>
        <taxon>Crassostrea</taxon>
    </lineage>
</organism>
<keyword evidence="4 5" id="KW-0472">Membrane</keyword>
<dbReference type="PANTHER" id="PTHR24064">
    <property type="entry name" value="SOLUTE CARRIER FAMILY 22 MEMBER"/>
    <property type="match status" value="1"/>
</dbReference>
<evidence type="ECO:0000256" key="2">
    <source>
        <dbReference type="ARBA" id="ARBA00022692"/>
    </source>
</evidence>
<feature type="transmembrane region" description="Helical" evidence="5">
    <location>
        <begin position="331"/>
        <end position="352"/>
    </location>
</feature>
<evidence type="ECO:0000256" key="5">
    <source>
        <dbReference type="SAM" id="Phobius"/>
    </source>
</evidence>
<feature type="transmembrane region" description="Helical" evidence="5">
    <location>
        <begin position="253"/>
        <end position="273"/>
    </location>
</feature>
<gene>
    <name evidence="8" type="primary">LOC111100517</name>
</gene>
<dbReference type="GO" id="GO:0022857">
    <property type="term" value="F:transmembrane transporter activity"/>
    <property type="evidence" value="ECO:0007669"/>
    <property type="project" value="InterPro"/>
</dbReference>
<feature type="transmembrane region" description="Helical" evidence="5">
    <location>
        <begin position="364"/>
        <end position="385"/>
    </location>
</feature>
<dbReference type="PROSITE" id="PS50850">
    <property type="entry name" value="MFS"/>
    <property type="match status" value="1"/>
</dbReference>
<dbReference type="InterPro" id="IPR036259">
    <property type="entry name" value="MFS_trans_sf"/>
</dbReference>
<feature type="transmembrane region" description="Helical" evidence="5">
    <location>
        <begin position="421"/>
        <end position="444"/>
    </location>
</feature>
<evidence type="ECO:0000256" key="4">
    <source>
        <dbReference type="ARBA" id="ARBA00023136"/>
    </source>
</evidence>
<keyword evidence="3 5" id="KW-1133">Transmembrane helix</keyword>
<feature type="transmembrane region" description="Helical" evidence="5">
    <location>
        <begin position="144"/>
        <end position="162"/>
    </location>
</feature>
<dbReference type="AlphaFoldDB" id="A0A8B8ACG6"/>
<proteinExistence type="predicted"/>
<dbReference type="Gene3D" id="1.20.1250.20">
    <property type="entry name" value="MFS general substrate transporter like domains"/>
    <property type="match status" value="1"/>
</dbReference>
<keyword evidence="2 5" id="KW-0812">Transmembrane</keyword>
<evidence type="ECO:0000313" key="8">
    <source>
        <dbReference type="RefSeq" id="XP_022288183.1"/>
    </source>
</evidence>
<dbReference type="GeneID" id="111100517"/>
<dbReference type="KEGG" id="cvn:111100517"/>
<accession>A0A8B8ACG6</accession>
<evidence type="ECO:0000256" key="3">
    <source>
        <dbReference type="ARBA" id="ARBA00022989"/>
    </source>
</evidence>
<name>A0A8B8ACG6_CRAVI</name>
<dbReference type="OrthoDB" id="2544694at2759"/>
<dbReference type="InterPro" id="IPR020846">
    <property type="entry name" value="MFS_dom"/>
</dbReference>
<keyword evidence="7" id="KW-1185">Reference proteome</keyword>
<dbReference type="PROSITE" id="PS00216">
    <property type="entry name" value="SUGAR_TRANSPORT_1"/>
    <property type="match status" value="1"/>
</dbReference>
<dbReference type="RefSeq" id="XP_022288183.1">
    <property type="nucleotide sequence ID" value="XM_022432475.1"/>
</dbReference>
<comment type="subcellular location">
    <subcellularLocation>
        <location evidence="1">Membrane</location>
        <topology evidence="1">Multi-pass membrane protein</topology>
    </subcellularLocation>
</comment>
<dbReference type="InterPro" id="IPR005829">
    <property type="entry name" value="Sugar_transporter_CS"/>
</dbReference>
<dbReference type="GO" id="GO:0016020">
    <property type="term" value="C:membrane"/>
    <property type="evidence" value="ECO:0007669"/>
    <property type="project" value="UniProtKB-SubCell"/>
</dbReference>
<feature type="transmembrane region" description="Helical" evidence="5">
    <location>
        <begin position="20"/>
        <end position="45"/>
    </location>
</feature>